<dbReference type="EMBL" id="BAAAVT010000004">
    <property type="protein sequence ID" value="GAA3057004.1"/>
    <property type="molecule type" value="Genomic_DNA"/>
</dbReference>
<dbReference type="SUPFAM" id="SSF56176">
    <property type="entry name" value="FAD-binding/transporter-associated domain-like"/>
    <property type="match status" value="1"/>
</dbReference>
<gene>
    <name evidence="4" type="ORF">GCM10010529_08570</name>
</gene>
<feature type="region of interest" description="Disordered" evidence="2">
    <location>
        <begin position="1"/>
        <end position="24"/>
    </location>
</feature>
<dbReference type="Gene3D" id="3.30.70.2520">
    <property type="match status" value="1"/>
</dbReference>
<reference evidence="5" key="1">
    <citation type="journal article" date="2019" name="Int. J. Syst. Evol. Microbiol.">
        <title>The Global Catalogue of Microorganisms (GCM) 10K type strain sequencing project: providing services to taxonomists for standard genome sequencing and annotation.</title>
        <authorList>
            <consortium name="The Broad Institute Genomics Platform"/>
            <consortium name="The Broad Institute Genome Sequencing Center for Infectious Disease"/>
            <person name="Wu L."/>
            <person name="Ma J."/>
        </authorList>
    </citation>
    <scope>NUCLEOTIDE SEQUENCE [LARGE SCALE GENOMIC DNA]</scope>
    <source>
        <strain evidence="5">JCM 14309</strain>
    </source>
</reference>
<dbReference type="Gene3D" id="1.10.45.10">
    <property type="entry name" value="Vanillyl-alcohol Oxidase, Chain A, domain 4"/>
    <property type="match status" value="1"/>
</dbReference>
<keyword evidence="1" id="KW-0560">Oxidoreductase</keyword>
<evidence type="ECO:0000256" key="1">
    <source>
        <dbReference type="ARBA" id="ARBA00023002"/>
    </source>
</evidence>
<dbReference type="InterPro" id="IPR007173">
    <property type="entry name" value="ALO_C"/>
</dbReference>
<dbReference type="PANTHER" id="PTHR43762:SF1">
    <property type="entry name" value="D-ARABINONO-1,4-LACTONE OXIDASE"/>
    <property type="match status" value="1"/>
</dbReference>
<evidence type="ECO:0000256" key="2">
    <source>
        <dbReference type="SAM" id="MobiDB-lite"/>
    </source>
</evidence>
<dbReference type="PIRSF" id="PIRSF000136">
    <property type="entry name" value="LGO_GLO"/>
    <property type="match status" value="1"/>
</dbReference>
<evidence type="ECO:0000313" key="4">
    <source>
        <dbReference type="EMBL" id="GAA3057004.1"/>
    </source>
</evidence>
<dbReference type="Pfam" id="PF01565">
    <property type="entry name" value="FAD_binding_4"/>
    <property type="match status" value="1"/>
</dbReference>
<dbReference type="Pfam" id="PF04030">
    <property type="entry name" value="ALO"/>
    <property type="match status" value="1"/>
</dbReference>
<dbReference type="Gene3D" id="3.30.70.2530">
    <property type="match status" value="1"/>
</dbReference>
<dbReference type="InterPro" id="IPR036318">
    <property type="entry name" value="FAD-bd_PCMH-like_sf"/>
</dbReference>
<protein>
    <submittedName>
        <fullName evidence="4">FAD-binding protein</fullName>
    </submittedName>
</protein>
<keyword evidence="5" id="KW-1185">Reference proteome</keyword>
<comment type="caution">
    <text evidence="4">The sequence shown here is derived from an EMBL/GenBank/DDBJ whole genome shotgun (WGS) entry which is preliminary data.</text>
</comment>
<proteinExistence type="predicted"/>
<dbReference type="PANTHER" id="PTHR43762">
    <property type="entry name" value="L-GULONOLACTONE OXIDASE"/>
    <property type="match status" value="1"/>
</dbReference>
<dbReference type="InterPro" id="IPR016167">
    <property type="entry name" value="FAD-bd_PCMH_sub1"/>
</dbReference>
<dbReference type="RefSeq" id="WP_344685627.1">
    <property type="nucleotide sequence ID" value="NZ_BAAAVT010000004.1"/>
</dbReference>
<dbReference type="InterPro" id="IPR006094">
    <property type="entry name" value="Oxid_FAD_bind_N"/>
</dbReference>
<evidence type="ECO:0000313" key="5">
    <source>
        <dbReference type="Proteomes" id="UP001500236"/>
    </source>
</evidence>
<dbReference type="Gene3D" id="3.30.465.10">
    <property type="match status" value="1"/>
</dbReference>
<dbReference type="Proteomes" id="UP001500236">
    <property type="component" value="Unassembled WGS sequence"/>
</dbReference>
<dbReference type="PROSITE" id="PS51387">
    <property type="entry name" value="FAD_PCMH"/>
    <property type="match status" value="1"/>
</dbReference>
<dbReference type="InterPro" id="IPR016171">
    <property type="entry name" value="Vanillyl_alc_oxidase_C-sub2"/>
</dbReference>
<organism evidence="4 5">
    <name type="scientific">Nesterenkonia aethiopica</name>
    <dbReference type="NCBI Taxonomy" id="269144"/>
    <lineage>
        <taxon>Bacteria</taxon>
        <taxon>Bacillati</taxon>
        <taxon>Actinomycetota</taxon>
        <taxon>Actinomycetes</taxon>
        <taxon>Micrococcales</taxon>
        <taxon>Micrococcaceae</taxon>
        <taxon>Nesterenkonia</taxon>
    </lineage>
</organism>
<dbReference type="InterPro" id="IPR016169">
    <property type="entry name" value="FAD-bd_PCMH_sub2"/>
</dbReference>
<feature type="domain" description="FAD-binding PCMH-type" evidence="3">
    <location>
        <begin position="32"/>
        <end position="194"/>
    </location>
</feature>
<dbReference type="InterPro" id="IPR016166">
    <property type="entry name" value="FAD-bd_PCMH"/>
</dbReference>
<evidence type="ECO:0000259" key="3">
    <source>
        <dbReference type="PROSITE" id="PS51387"/>
    </source>
</evidence>
<name>A0ABP6LVP0_9MICC</name>
<dbReference type="Gene3D" id="3.30.43.10">
    <property type="entry name" value="Uridine Diphospho-n-acetylenolpyruvylglucosamine Reductase, domain 2"/>
    <property type="match status" value="1"/>
</dbReference>
<sequence length="439" mass="47255">MSAGREAAAGYDLDGPSPAQNASAEHNWAGNLTYQASGVAHPRSVDELHEAMARPGRKRLLGSRHSFNTIADTTGTLICLDQMPAVLEVHEDSVTVAGGMRYGDLAPALHQQGFGLNNLASLPHISVAGAVATGTHGSGDRVGTLSSAVRSLEIMAPDGSVHTLRRGEPDFDGAVVNLGALGAVITVELDVEPTYEVAQTVFEAPRWDAVMENLDAVTGLGRSVSIFTTWSRTDVADQMWVKAPVPAQVDQAETDALVEQLDARVADGKRHPLPGVSAASCSKQGGLPGPWYDRLPHFQLEFTPSAGAELQSEYLVPRQDAVEAFEAVRGLADRIRPLLQANEIRTMCGDDLWLSPAFAGDTVGFHFTWHPDQEAVTALLPALEEALPASARPHWGKLFTLDATALRARFPRWDDFARLRRHFDPDGRLRNDFLASVGL</sequence>
<accession>A0ABP6LVP0</accession>
<dbReference type="InterPro" id="IPR010031">
    <property type="entry name" value="FAD_lactone_oxidase-like"/>
</dbReference>